<dbReference type="CDD" id="cd00010">
    <property type="entry name" value="AAI_LTSS"/>
    <property type="match status" value="1"/>
</dbReference>
<dbReference type="Pfam" id="PF14368">
    <property type="entry name" value="LTP_2"/>
    <property type="match status" value="1"/>
</dbReference>
<name>A0AAV5MHB6_9ROSI</name>
<dbReference type="Gene3D" id="1.10.110.10">
    <property type="entry name" value="Plant lipid-transfer and hydrophobic proteins"/>
    <property type="match status" value="1"/>
</dbReference>
<protein>
    <recommendedName>
        <fullName evidence="10">Bifunctional inhibitor/plant lipid transfer protein/seed storage helical domain-containing protein</fullName>
    </recommendedName>
</protein>
<keyword evidence="3" id="KW-1003">Cell membrane</keyword>
<organism evidence="11 12">
    <name type="scientific">Rubroshorea leprosula</name>
    <dbReference type="NCBI Taxonomy" id="152421"/>
    <lineage>
        <taxon>Eukaryota</taxon>
        <taxon>Viridiplantae</taxon>
        <taxon>Streptophyta</taxon>
        <taxon>Embryophyta</taxon>
        <taxon>Tracheophyta</taxon>
        <taxon>Spermatophyta</taxon>
        <taxon>Magnoliopsida</taxon>
        <taxon>eudicotyledons</taxon>
        <taxon>Gunneridae</taxon>
        <taxon>Pentapetalae</taxon>
        <taxon>rosids</taxon>
        <taxon>malvids</taxon>
        <taxon>Malvales</taxon>
        <taxon>Dipterocarpaceae</taxon>
        <taxon>Rubroshorea</taxon>
    </lineage>
</organism>
<feature type="signal peptide" evidence="9">
    <location>
        <begin position="1"/>
        <end position="23"/>
    </location>
</feature>
<gene>
    <name evidence="11" type="ORF">SLEP1_g55369</name>
</gene>
<comment type="subcellular location">
    <subcellularLocation>
        <location evidence="1">Cell membrane</location>
        <topology evidence="1">Lipid-anchor</topology>
        <topology evidence="1">GPI-anchor</topology>
    </subcellularLocation>
</comment>
<keyword evidence="12" id="KW-1185">Reference proteome</keyword>
<dbReference type="GO" id="GO:0005886">
    <property type="term" value="C:plasma membrane"/>
    <property type="evidence" value="ECO:0007669"/>
    <property type="project" value="UniProtKB-SubCell"/>
</dbReference>
<comment type="caution">
    <text evidence="11">The sequence shown here is derived from an EMBL/GenBank/DDBJ whole genome shotgun (WGS) entry which is preliminary data.</text>
</comment>
<dbReference type="PRINTS" id="PR00382">
    <property type="entry name" value="LIPIDTRNSFER"/>
</dbReference>
<evidence type="ECO:0000256" key="9">
    <source>
        <dbReference type="SAM" id="SignalP"/>
    </source>
</evidence>
<dbReference type="InterPro" id="IPR000528">
    <property type="entry name" value="Plant_nsLTP"/>
</dbReference>
<dbReference type="FunFam" id="1.10.110.10:FF:000001">
    <property type="entry name" value="Bifunctional inhibitor/lipid-transfer protein/seed storage 2S albumin superfamily protein"/>
    <property type="match status" value="1"/>
</dbReference>
<evidence type="ECO:0000256" key="4">
    <source>
        <dbReference type="ARBA" id="ARBA00022622"/>
    </source>
</evidence>
<keyword evidence="4" id="KW-0472">Membrane</keyword>
<keyword evidence="6" id="KW-1015">Disulfide bond</keyword>
<reference evidence="11 12" key="1">
    <citation type="journal article" date="2021" name="Commun. Biol.">
        <title>The genome of Shorea leprosula (Dipterocarpaceae) highlights the ecological relevance of drought in aseasonal tropical rainforests.</title>
        <authorList>
            <person name="Ng K.K.S."/>
            <person name="Kobayashi M.J."/>
            <person name="Fawcett J.A."/>
            <person name="Hatakeyama M."/>
            <person name="Paape T."/>
            <person name="Ng C.H."/>
            <person name="Ang C.C."/>
            <person name="Tnah L.H."/>
            <person name="Lee C.T."/>
            <person name="Nishiyama T."/>
            <person name="Sese J."/>
            <person name="O'Brien M.J."/>
            <person name="Copetti D."/>
            <person name="Mohd Noor M.I."/>
            <person name="Ong R.C."/>
            <person name="Putra M."/>
            <person name="Sireger I.Z."/>
            <person name="Indrioko S."/>
            <person name="Kosugi Y."/>
            <person name="Izuno A."/>
            <person name="Isagi Y."/>
            <person name="Lee S.L."/>
            <person name="Shimizu K.K."/>
        </authorList>
    </citation>
    <scope>NUCLEOTIDE SEQUENCE [LARGE SCALE GENOMIC DNA]</scope>
    <source>
        <strain evidence="11">214</strain>
    </source>
</reference>
<keyword evidence="4" id="KW-0336">GPI-anchor</keyword>
<evidence type="ECO:0000313" key="12">
    <source>
        <dbReference type="Proteomes" id="UP001054252"/>
    </source>
</evidence>
<evidence type="ECO:0000256" key="8">
    <source>
        <dbReference type="ARBA" id="ARBA00023288"/>
    </source>
</evidence>
<evidence type="ECO:0000256" key="2">
    <source>
        <dbReference type="ARBA" id="ARBA00009748"/>
    </source>
</evidence>
<dbReference type="PANTHER" id="PTHR33044">
    <property type="entry name" value="BIFUNCTIONAL INHIBITOR/LIPID-TRANSFER PROTEIN/SEED STORAGE 2S ALBUMIN SUPERFAMILY PROTEIN-RELATED"/>
    <property type="match status" value="1"/>
</dbReference>
<dbReference type="EMBL" id="BPVZ01000262">
    <property type="protein sequence ID" value="GKV48569.1"/>
    <property type="molecule type" value="Genomic_DNA"/>
</dbReference>
<keyword evidence="8" id="KW-0449">Lipoprotein</keyword>
<dbReference type="Proteomes" id="UP001054252">
    <property type="component" value="Unassembled WGS sequence"/>
</dbReference>
<sequence length="155" mass="15875">MRMDRIVLLTVVTAAAFWGGAVAQSSSDCSSALFNLSPCLNYTTGNSSTPSKPCCTNLASVVGSQPLCLCQVLNGNAASSLGVSINQTLALGLPTACNIQTPSASNCNAPTGSPSGSNPVSSSTNKLDGNNIKMTFSVLFFFIFVALRDSSLIAI</sequence>
<dbReference type="InterPro" id="IPR016140">
    <property type="entry name" value="Bifunc_inhib/LTP/seed_store"/>
</dbReference>
<dbReference type="SUPFAM" id="SSF47699">
    <property type="entry name" value="Bifunctional inhibitor/lipid-transfer protein/seed storage 2S albumin"/>
    <property type="match status" value="1"/>
</dbReference>
<feature type="chain" id="PRO_5043528919" description="Bifunctional inhibitor/plant lipid transfer protein/seed storage helical domain-containing protein" evidence="9">
    <location>
        <begin position="24"/>
        <end position="155"/>
    </location>
</feature>
<comment type="similarity">
    <text evidence="2">Belongs to the plant LTP family.</text>
</comment>
<dbReference type="InterPro" id="IPR043325">
    <property type="entry name" value="LTSS"/>
</dbReference>
<evidence type="ECO:0000313" key="11">
    <source>
        <dbReference type="EMBL" id="GKV48569.1"/>
    </source>
</evidence>
<evidence type="ECO:0000256" key="6">
    <source>
        <dbReference type="ARBA" id="ARBA00023157"/>
    </source>
</evidence>
<evidence type="ECO:0000259" key="10">
    <source>
        <dbReference type="SMART" id="SM00499"/>
    </source>
</evidence>
<evidence type="ECO:0000256" key="7">
    <source>
        <dbReference type="ARBA" id="ARBA00023180"/>
    </source>
</evidence>
<keyword evidence="5 9" id="KW-0732">Signal</keyword>
<accession>A0AAV5MHB6</accession>
<feature type="domain" description="Bifunctional inhibitor/plant lipid transfer protein/seed storage helical" evidence="10">
    <location>
        <begin position="29"/>
        <end position="107"/>
    </location>
</feature>
<evidence type="ECO:0000256" key="5">
    <source>
        <dbReference type="ARBA" id="ARBA00022729"/>
    </source>
</evidence>
<evidence type="ECO:0000256" key="3">
    <source>
        <dbReference type="ARBA" id="ARBA00022475"/>
    </source>
</evidence>
<dbReference type="GO" id="GO:0006869">
    <property type="term" value="P:lipid transport"/>
    <property type="evidence" value="ECO:0007669"/>
    <property type="project" value="InterPro"/>
</dbReference>
<evidence type="ECO:0000256" key="1">
    <source>
        <dbReference type="ARBA" id="ARBA00004609"/>
    </source>
</evidence>
<dbReference type="AlphaFoldDB" id="A0AAV5MHB6"/>
<dbReference type="GO" id="GO:0008289">
    <property type="term" value="F:lipid binding"/>
    <property type="evidence" value="ECO:0007669"/>
    <property type="project" value="InterPro"/>
</dbReference>
<dbReference type="InterPro" id="IPR036312">
    <property type="entry name" value="Bifun_inhib/LTP/seed_sf"/>
</dbReference>
<dbReference type="GO" id="GO:0098552">
    <property type="term" value="C:side of membrane"/>
    <property type="evidence" value="ECO:0007669"/>
    <property type="project" value="UniProtKB-KW"/>
</dbReference>
<dbReference type="SMART" id="SM00499">
    <property type="entry name" value="AAI"/>
    <property type="match status" value="1"/>
</dbReference>
<proteinExistence type="inferred from homology"/>
<keyword evidence="7" id="KW-0325">Glycoprotein</keyword>